<keyword evidence="1" id="KW-1133">Transmembrane helix</keyword>
<keyword evidence="1" id="KW-0472">Membrane</keyword>
<dbReference type="EMBL" id="LR796870">
    <property type="protein sequence ID" value="CAB4171731.1"/>
    <property type="molecule type" value="Genomic_DNA"/>
</dbReference>
<accession>A0A6J5RZQ2</accession>
<protein>
    <submittedName>
        <fullName evidence="3">Holin of 3TMs, for gene-transfer release</fullName>
    </submittedName>
</protein>
<organism evidence="3">
    <name type="scientific">uncultured Caudovirales phage</name>
    <dbReference type="NCBI Taxonomy" id="2100421"/>
    <lineage>
        <taxon>Viruses</taxon>
        <taxon>Duplodnaviria</taxon>
        <taxon>Heunggongvirae</taxon>
        <taxon>Uroviricota</taxon>
        <taxon>Caudoviricetes</taxon>
        <taxon>Peduoviridae</taxon>
        <taxon>Maltschvirus</taxon>
        <taxon>Maltschvirus maltsch</taxon>
    </lineage>
</organism>
<feature type="transmembrane region" description="Helical" evidence="1">
    <location>
        <begin position="71"/>
        <end position="91"/>
    </location>
</feature>
<evidence type="ECO:0000313" key="2">
    <source>
        <dbReference type="EMBL" id="CAB4171731.1"/>
    </source>
</evidence>
<sequence>MDPITLSGIFSIGTKLIDKIFPDPEQKAKAQLELLKLQQSGDLDEMKTQLSAIIAEAQSTDPWTSRARPSFLYVVYVLLLWSIPMGVLTIFRPEAAAAFTLGFKAWMSAIPEPVLTLFGVVMTGYVAGRSWEKVRGATK</sequence>
<evidence type="ECO:0000256" key="1">
    <source>
        <dbReference type="SAM" id="Phobius"/>
    </source>
</evidence>
<dbReference type="EMBL" id="LR797302">
    <property type="protein sequence ID" value="CAB4199906.1"/>
    <property type="molecule type" value="Genomic_DNA"/>
</dbReference>
<dbReference type="Pfam" id="PF11351">
    <property type="entry name" value="GTA_holin_3TM"/>
    <property type="match status" value="1"/>
</dbReference>
<evidence type="ECO:0000313" key="3">
    <source>
        <dbReference type="EMBL" id="CAB4199906.1"/>
    </source>
</evidence>
<feature type="transmembrane region" description="Helical" evidence="1">
    <location>
        <begin position="103"/>
        <end position="127"/>
    </location>
</feature>
<reference evidence="3" key="1">
    <citation type="submission" date="2020-05" db="EMBL/GenBank/DDBJ databases">
        <authorList>
            <person name="Chiriac C."/>
            <person name="Salcher M."/>
            <person name="Ghai R."/>
            <person name="Kavagutti S V."/>
        </authorList>
    </citation>
    <scope>NUCLEOTIDE SEQUENCE</scope>
</reference>
<dbReference type="InterPro" id="IPR021497">
    <property type="entry name" value="GTA_holin_3TM"/>
</dbReference>
<proteinExistence type="predicted"/>
<name>A0A6J5RZQ2_9CAUD</name>
<gene>
    <name evidence="3" type="ORF">UFOVP1358_22</name>
    <name evidence="2" type="ORF">UFOVP931_16</name>
</gene>
<keyword evidence="1" id="KW-0812">Transmembrane</keyword>